<name>A0A1X0ZYX2_PSEPU</name>
<dbReference type="EMBL" id="NBWC01000013">
    <property type="protein sequence ID" value="ORL64792.1"/>
    <property type="molecule type" value="Genomic_DNA"/>
</dbReference>
<evidence type="ECO:0000313" key="1">
    <source>
        <dbReference type="EMBL" id="ORL64792.1"/>
    </source>
</evidence>
<dbReference type="AlphaFoldDB" id="A0A1X0ZYX2"/>
<dbReference type="Proteomes" id="UP000193675">
    <property type="component" value="Unassembled WGS sequence"/>
</dbReference>
<proteinExistence type="predicted"/>
<evidence type="ECO:0000313" key="2">
    <source>
        <dbReference type="Proteomes" id="UP000193675"/>
    </source>
</evidence>
<sequence length="128" mass="14318">MTHCNGKPSCMLGLASPVAACACTGASQGICRGWTLRTSRHRRHDSRRRVCQRADKPCTTHLWKIKNSTLTRAYDIPCNRAAVPPLGFRRHLIIVLRLPPIPSASCGLRRRSFPLSTKPYGRPANRCR</sequence>
<protein>
    <submittedName>
        <fullName evidence="1">Uncharacterized protein</fullName>
    </submittedName>
</protein>
<comment type="caution">
    <text evidence="1">The sequence shown here is derived from an EMBL/GenBank/DDBJ whole genome shotgun (WGS) entry which is preliminary data.</text>
</comment>
<reference evidence="1 2" key="1">
    <citation type="submission" date="2017-04" db="EMBL/GenBank/DDBJ databases">
        <title>Presence of VIM-2 positive Pseudomonas species in chickens and their surrounding environment.</title>
        <authorList>
            <person name="Zhang R."/>
        </authorList>
    </citation>
    <scope>NUCLEOTIDE SEQUENCE [LARGE SCALE GENOMIC DNA]</scope>
    <source>
        <strain evidence="1 2">DZ-C18</strain>
    </source>
</reference>
<organism evidence="1 2">
    <name type="scientific">Pseudomonas putida</name>
    <name type="common">Arthrobacter siderocapsulatus</name>
    <dbReference type="NCBI Taxonomy" id="303"/>
    <lineage>
        <taxon>Bacteria</taxon>
        <taxon>Pseudomonadati</taxon>
        <taxon>Pseudomonadota</taxon>
        <taxon>Gammaproteobacteria</taxon>
        <taxon>Pseudomonadales</taxon>
        <taxon>Pseudomonadaceae</taxon>
        <taxon>Pseudomonas</taxon>
    </lineage>
</organism>
<gene>
    <name evidence="1" type="ORF">B7H17_11275</name>
</gene>
<accession>A0A1X0ZYX2</accession>
<dbReference type="PROSITE" id="PS51257">
    <property type="entry name" value="PROKAR_LIPOPROTEIN"/>
    <property type="match status" value="1"/>
</dbReference>